<dbReference type="InterPro" id="IPR018170">
    <property type="entry name" value="Aldo/ket_reductase_CS"/>
</dbReference>
<evidence type="ECO:0000313" key="8">
    <source>
        <dbReference type="EMBL" id="ACZ07473.1"/>
    </source>
</evidence>
<organism evidence="8 9">
    <name type="scientific">Sebaldella termitidis (strain ATCC 33386 / NCTC 11300)</name>
    <dbReference type="NCBI Taxonomy" id="526218"/>
    <lineage>
        <taxon>Bacteria</taxon>
        <taxon>Fusobacteriati</taxon>
        <taxon>Fusobacteriota</taxon>
        <taxon>Fusobacteriia</taxon>
        <taxon>Fusobacteriales</taxon>
        <taxon>Leptotrichiaceae</taxon>
        <taxon>Sebaldella</taxon>
    </lineage>
</organism>
<evidence type="ECO:0000256" key="5">
    <source>
        <dbReference type="PIRSR" id="PIRSR000097-2"/>
    </source>
</evidence>
<dbReference type="PRINTS" id="PR00069">
    <property type="entry name" value="ALDKETRDTASE"/>
</dbReference>
<dbReference type="eggNOG" id="COG0656">
    <property type="taxonomic scope" value="Bacteria"/>
</dbReference>
<proteinExistence type="inferred from homology"/>
<dbReference type="PANTHER" id="PTHR43827:SF3">
    <property type="entry name" value="NADP-DEPENDENT OXIDOREDUCTASE DOMAIN-CONTAINING PROTEIN"/>
    <property type="match status" value="1"/>
</dbReference>
<feature type="binding site" evidence="5">
    <location>
        <position position="106"/>
    </location>
    <ligand>
        <name>substrate</name>
    </ligand>
</feature>
<feature type="active site" description="Proton donor" evidence="4">
    <location>
        <position position="48"/>
    </location>
</feature>
<keyword evidence="9" id="KW-1185">Reference proteome</keyword>
<dbReference type="STRING" id="526218.Sterm_0600"/>
<dbReference type="KEGG" id="str:Sterm_0600"/>
<dbReference type="FunFam" id="3.20.20.100:FF:000015">
    <property type="entry name" value="Oxidoreductase, aldo/keto reductase family"/>
    <property type="match status" value="1"/>
</dbReference>
<reference evidence="8 9" key="2">
    <citation type="journal article" date="2010" name="Stand. Genomic Sci.">
        <title>Complete genome sequence of Sebaldella termitidis type strain (NCTC 11300).</title>
        <authorList>
            <person name="Harmon-Smith M."/>
            <person name="Celia L."/>
            <person name="Chertkov O."/>
            <person name="Lapidus A."/>
            <person name="Copeland A."/>
            <person name="Glavina Del Rio T."/>
            <person name="Nolan M."/>
            <person name="Lucas S."/>
            <person name="Tice H."/>
            <person name="Cheng J.F."/>
            <person name="Han C."/>
            <person name="Detter J.C."/>
            <person name="Bruce D."/>
            <person name="Goodwin L."/>
            <person name="Pitluck S."/>
            <person name="Pati A."/>
            <person name="Liolios K."/>
            <person name="Ivanova N."/>
            <person name="Mavromatis K."/>
            <person name="Mikhailova N."/>
            <person name="Chen A."/>
            <person name="Palaniappan K."/>
            <person name="Land M."/>
            <person name="Hauser L."/>
            <person name="Chang Y.J."/>
            <person name="Jeffries C.D."/>
            <person name="Brettin T."/>
            <person name="Goker M."/>
            <person name="Beck B."/>
            <person name="Bristow J."/>
            <person name="Eisen J.A."/>
            <person name="Markowitz V."/>
            <person name="Hugenholtz P."/>
            <person name="Kyrpides N.C."/>
            <person name="Klenk H.P."/>
            <person name="Chen F."/>
        </authorList>
    </citation>
    <scope>NUCLEOTIDE SEQUENCE [LARGE SCALE GENOMIC DNA]</scope>
    <source>
        <strain evidence="9">ATCC 33386 / NCTC 11300</strain>
    </source>
</reference>
<dbReference type="PROSITE" id="PS00798">
    <property type="entry name" value="ALDOKETO_REDUCTASE_1"/>
    <property type="match status" value="1"/>
</dbReference>
<keyword evidence="3 8" id="KW-0560">Oxidoreductase</keyword>
<evidence type="ECO:0000256" key="3">
    <source>
        <dbReference type="ARBA" id="ARBA00023002"/>
    </source>
</evidence>
<keyword evidence="2" id="KW-0521">NADP</keyword>
<sequence>MISLKMANGVEIPQIGFGTFKIPDDIAAQSVKYALAAGYRHIDTAAVYRNEDGVGLGIKESGIPRNEIFLTSKLWNDDQGYDSTLKAFDVSLKKLGTDYLDLYLIHWPKNKNKESWKAMEKLYKDGRVKAIGVSNFKEHHLDDLLTDAEITPMINQVELHPQFPQEALRNYCTKKGILTEAWGSLMQGQIFDKELIKEIAQKHNKTVSQIGIRWAVQNGVVTIPKSTHEQRIKDNLNVFDFELDNEDMKKIAELNTGIRIGRDPDNI</sequence>
<dbReference type="InterPro" id="IPR044500">
    <property type="entry name" value="AKR5G"/>
</dbReference>
<dbReference type="PROSITE" id="PS00062">
    <property type="entry name" value="ALDOKETO_REDUCTASE_2"/>
    <property type="match status" value="1"/>
</dbReference>
<dbReference type="EMBL" id="CP001739">
    <property type="protein sequence ID" value="ACZ07473.1"/>
    <property type="molecule type" value="Genomic_DNA"/>
</dbReference>
<dbReference type="HOGENOM" id="CLU_023205_0_3_0"/>
<evidence type="ECO:0000256" key="6">
    <source>
        <dbReference type="PIRSR" id="PIRSR000097-3"/>
    </source>
</evidence>
<dbReference type="EC" id="1.1.1.274" evidence="8"/>
<accession>D1ANZ9</accession>
<dbReference type="AlphaFoldDB" id="D1ANZ9"/>
<dbReference type="SUPFAM" id="SSF51430">
    <property type="entry name" value="NAD(P)-linked oxidoreductase"/>
    <property type="match status" value="1"/>
</dbReference>
<dbReference type="Gene3D" id="3.20.20.100">
    <property type="entry name" value="NADP-dependent oxidoreductase domain"/>
    <property type="match status" value="1"/>
</dbReference>
<comment type="similarity">
    <text evidence="1">Belongs to the aldo/keto reductase family.</text>
</comment>
<dbReference type="GO" id="GO:0050580">
    <property type="term" value="F:2,5-didehydrogluconate reductase activity"/>
    <property type="evidence" value="ECO:0007669"/>
    <property type="project" value="UniProtKB-EC"/>
</dbReference>
<dbReference type="InterPro" id="IPR020471">
    <property type="entry name" value="AKR"/>
</dbReference>
<dbReference type="InterPro" id="IPR036812">
    <property type="entry name" value="NAD(P)_OxRdtase_dom_sf"/>
</dbReference>
<dbReference type="RefSeq" id="WP_012860069.1">
    <property type="nucleotide sequence ID" value="NC_013517.1"/>
</dbReference>
<evidence type="ECO:0000259" key="7">
    <source>
        <dbReference type="Pfam" id="PF00248"/>
    </source>
</evidence>
<dbReference type="PIRSF" id="PIRSF000097">
    <property type="entry name" value="AKR"/>
    <property type="match status" value="1"/>
</dbReference>
<evidence type="ECO:0000313" key="9">
    <source>
        <dbReference type="Proteomes" id="UP000000845"/>
    </source>
</evidence>
<feature type="site" description="Lowers pKa of active site Tyr" evidence="6">
    <location>
        <position position="73"/>
    </location>
</feature>
<dbReference type="Pfam" id="PF00248">
    <property type="entry name" value="Aldo_ket_red"/>
    <property type="match status" value="1"/>
</dbReference>
<evidence type="ECO:0000256" key="2">
    <source>
        <dbReference type="ARBA" id="ARBA00022857"/>
    </source>
</evidence>
<evidence type="ECO:0000256" key="1">
    <source>
        <dbReference type="ARBA" id="ARBA00007905"/>
    </source>
</evidence>
<gene>
    <name evidence="8" type="ordered locus">Sterm_0600</name>
</gene>
<protein>
    <submittedName>
        <fullName evidence="8">2,5-didehydrogluconate reductase</fullName>
        <ecNumber evidence="8">1.1.1.274</ecNumber>
    </submittedName>
</protein>
<name>D1ANZ9_SEBTE</name>
<feature type="domain" description="NADP-dependent oxidoreductase" evidence="7">
    <location>
        <begin position="15"/>
        <end position="255"/>
    </location>
</feature>
<dbReference type="CDD" id="cd19157">
    <property type="entry name" value="AKR_AKR5G1-3"/>
    <property type="match status" value="1"/>
</dbReference>
<evidence type="ECO:0000256" key="4">
    <source>
        <dbReference type="PIRSR" id="PIRSR000097-1"/>
    </source>
</evidence>
<dbReference type="InterPro" id="IPR023210">
    <property type="entry name" value="NADP_OxRdtase_dom"/>
</dbReference>
<dbReference type="PANTHER" id="PTHR43827">
    <property type="entry name" value="2,5-DIKETO-D-GLUCONIC ACID REDUCTASE"/>
    <property type="match status" value="1"/>
</dbReference>
<reference evidence="9" key="1">
    <citation type="submission" date="2009-09" db="EMBL/GenBank/DDBJ databases">
        <title>The complete chromosome of Sebaldella termitidis ATCC 33386.</title>
        <authorList>
            <consortium name="US DOE Joint Genome Institute (JGI-PGF)"/>
            <person name="Lucas S."/>
            <person name="Copeland A."/>
            <person name="Lapidus A."/>
            <person name="Glavina del Rio T."/>
            <person name="Dalin E."/>
            <person name="Tice H."/>
            <person name="Bruce D."/>
            <person name="Goodwin L."/>
            <person name="Pitluck S."/>
            <person name="Kyrpides N."/>
            <person name="Mavromatis K."/>
            <person name="Ivanova N."/>
            <person name="Mikhailova N."/>
            <person name="Sims D."/>
            <person name="Meincke L."/>
            <person name="Brettin T."/>
            <person name="Detter J.C."/>
            <person name="Han C."/>
            <person name="Larimer F."/>
            <person name="Land M."/>
            <person name="Hauser L."/>
            <person name="Markowitz V."/>
            <person name="Cheng J.F."/>
            <person name="Hugenholtz P."/>
            <person name="Woyke T."/>
            <person name="Wu D."/>
            <person name="Eisen J.A."/>
        </authorList>
    </citation>
    <scope>NUCLEOTIDE SEQUENCE [LARGE SCALE GENOMIC DNA]</scope>
    <source>
        <strain evidence="9">ATCC 33386 / NCTC 11300</strain>
    </source>
</reference>
<dbReference type="Proteomes" id="UP000000845">
    <property type="component" value="Chromosome"/>
</dbReference>